<evidence type="ECO:0000256" key="6">
    <source>
        <dbReference type="ARBA" id="ARBA00022737"/>
    </source>
</evidence>
<evidence type="ECO:0000256" key="13">
    <source>
        <dbReference type="ARBA" id="ARBA00048679"/>
    </source>
</evidence>
<keyword evidence="10 14" id="KW-0067">ATP-binding</keyword>
<keyword evidence="8" id="KW-0418">Kinase</keyword>
<dbReference type="EMBL" id="HBHR01005128">
    <property type="protein sequence ID" value="CAD9859976.1"/>
    <property type="molecule type" value="Transcribed_RNA"/>
</dbReference>
<dbReference type="FunFam" id="3.30.200.20:FF:000315">
    <property type="entry name" value="Calcium-dependent protein kinase 3"/>
    <property type="match status" value="1"/>
</dbReference>
<dbReference type="SMART" id="SM00220">
    <property type="entry name" value="S_TKc"/>
    <property type="match status" value="1"/>
</dbReference>
<dbReference type="Gene3D" id="1.10.510.10">
    <property type="entry name" value="Transferase(Phosphotransferase) domain 1"/>
    <property type="match status" value="1"/>
</dbReference>
<evidence type="ECO:0000256" key="1">
    <source>
        <dbReference type="ARBA" id="ARBA00001946"/>
    </source>
</evidence>
<evidence type="ECO:0000256" key="12">
    <source>
        <dbReference type="ARBA" id="ARBA00047899"/>
    </source>
</evidence>
<dbReference type="PROSITE" id="PS50011">
    <property type="entry name" value="PROTEIN_KINASE_DOM"/>
    <property type="match status" value="1"/>
</dbReference>
<feature type="binding site" evidence="14">
    <location>
        <position position="50"/>
    </location>
    <ligand>
        <name>ATP</name>
        <dbReference type="ChEBI" id="CHEBI:30616"/>
    </ligand>
</feature>
<keyword evidence="5" id="KW-0479">Metal-binding</keyword>
<keyword evidence="6" id="KW-0677">Repeat</keyword>
<comment type="cofactor">
    <cofactor evidence="1">
        <name>Mg(2+)</name>
        <dbReference type="ChEBI" id="CHEBI:18420"/>
    </cofactor>
</comment>
<accession>A0A7S2UWQ7</accession>
<dbReference type="CDD" id="cd05117">
    <property type="entry name" value="STKc_CAMK"/>
    <property type="match status" value="1"/>
</dbReference>
<dbReference type="PROSITE" id="PS00108">
    <property type="entry name" value="PROTEIN_KINASE_ST"/>
    <property type="match status" value="1"/>
</dbReference>
<dbReference type="InterPro" id="IPR008271">
    <property type="entry name" value="Ser/Thr_kinase_AS"/>
</dbReference>
<evidence type="ECO:0000256" key="15">
    <source>
        <dbReference type="RuleBase" id="RU000304"/>
    </source>
</evidence>
<evidence type="ECO:0000259" key="16">
    <source>
        <dbReference type="PROSITE" id="PS50011"/>
    </source>
</evidence>
<evidence type="ECO:0000256" key="8">
    <source>
        <dbReference type="ARBA" id="ARBA00022777"/>
    </source>
</evidence>
<evidence type="ECO:0000256" key="4">
    <source>
        <dbReference type="ARBA" id="ARBA00022679"/>
    </source>
</evidence>
<sequence>MQGIKNFFNKDECEKYYKLGKTLGQGSFATVKLSTCKADNTRWAVKIIKKSSLAPEDEDALKTEVDILERLDHVNIVKLKEVFDCPGNFYMVMEVCSGGELFDRIVEKEHYTEAEARDCLLSVVDGIRYCHAENIAHRDLKPENLLYDSDSPDATIKLADFGLAKLLDEDSMMHTACGTPGYVAPEILEGRAYGIEVDMWSIGVIAYILLCGFPPFYDDNNAALFRQIKSGRYDYPSPFWDEVSDQAKDLIDHLLVLDPKKRFTAQDVLNHPWVAKTESYHNTHLPRFRDAMKEYNARRKFRAGIMTLQVLRMLQSSDESKTPT</sequence>
<dbReference type="InterPro" id="IPR000719">
    <property type="entry name" value="Prot_kinase_dom"/>
</dbReference>
<dbReference type="PROSITE" id="PS00107">
    <property type="entry name" value="PROTEIN_KINASE_ATP"/>
    <property type="match status" value="1"/>
</dbReference>
<keyword evidence="3 15" id="KW-0723">Serine/threonine-protein kinase</keyword>
<keyword evidence="9" id="KW-0106">Calcium</keyword>
<gene>
    <name evidence="17" type="ORF">FJAP1339_LOCUS2496</name>
</gene>
<dbReference type="AlphaFoldDB" id="A0A7S2UWQ7"/>
<keyword evidence="4" id="KW-0808">Transferase</keyword>
<comment type="catalytic activity">
    <reaction evidence="12">
        <text>L-threonyl-[protein] + ATP = O-phospho-L-threonyl-[protein] + ADP + H(+)</text>
        <dbReference type="Rhea" id="RHEA:46608"/>
        <dbReference type="Rhea" id="RHEA-COMP:11060"/>
        <dbReference type="Rhea" id="RHEA-COMP:11605"/>
        <dbReference type="ChEBI" id="CHEBI:15378"/>
        <dbReference type="ChEBI" id="CHEBI:30013"/>
        <dbReference type="ChEBI" id="CHEBI:30616"/>
        <dbReference type="ChEBI" id="CHEBI:61977"/>
        <dbReference type="ChEBI" id="CHEBI:456216"/>
        <dbReference type="EC" id="2.7.11.1"/>
    </reaction>
</comment>
<evidence type="ECO:0000256" key="3">
    <source>
        <dbReference type="ARBA" id="ARBA00022527"/>
    </source>
</evidence>
<evidence type="ECO:0000256" key="7">
    <source>
        <dbReference type="ARBA" id="ARBA00022741"/>
    </source>
</evidence>
<dbReference type="GO" id="GO:0005524">
    <property type="term" value="F:ATP binding"/>
    <property type="evidence" value="ECO:0007669"/>
    <property type="project" value="UniProtKB-UniRule"/>
</dbReference>
<keyword evidence="7 14" id="KW-0547">Nucleotide-binding</keyword>
<dbReference type="Pfam" id="PF00069">
    <property type="entry name" value="Pkinase"/>
    <property type="match status" value="1"/>
</dbReference>
<dbReference type="GO" id="GO:0046872">
    <property type="term" value="F:metal ion binding"/>
    <property type="evidence" value="ECO:0007669"/>
    <property type="project" value="UniProtKB-KW"/>
</dbReference>
<evidence type="ECO:0000256" key="9">
    <source>
        <dbReference type="ARBA" id="ARBA00022837"/>
    </source>
</evidence>
<feature type="domain" description="Protein kinase" evidence="16">
    <location>
        <begin position="17"/>
        <end position="274"/>
    </location>
</feature>
<evidence type="ECO:0000256" key="2">
    <source>
        <dbReference type="ARBA" id="ARBA00012513"/>
    </source>
</evidence>
<proteinExistence type="inferred from homology"/>
<dbReference type="PANTHER" id="PTHR24347">
    <property type="entry name" value="SERINE/THREONINE-PROTEIN KINASE"/>
    <property type="match status" value="1"/>
</dbReference>
<evidence type="ECO:0000256" key="14">
    <source>
        <dbReference type="PROSITE-ProRule" id="PRU10141"/>
    </source>
</evidence>
<evidence type="ECO:0000256" key="10">
    <source>
        <dbReference type="ARBA" id="ARBA00022840"/>
    </source>
</evidence>
<evidence type="ECO:0000313" key="17">
    <source>
        <dbReference type="EMBL" id="CAD9859976.1"/>
    </source>
</evidence>
<protein>
    <recommendedName>
        <fullName evidence="2">non-specific serine/threonine protein kinase</fullName>
        <ecNumber evidence="2">2.7.11.1</ecNumber>
    </recommendedName>
</protein>
<name>A0A7S2UWQ7_9STRA</name>
<evidence type="ECO:0000256" key="11">
    <source>
        <dbReference type="ARBA" id="ARBA00024334"/>
    </source>
</evidence>
<comment type="catalytic activity">
    <reaction evidence="13">
        <text>L-seryl-[protein] + ATP = O-phospho-L-seryl-[protein] + ADP + H(+)</text>
        <dbReference type="Rhea" id="RHEA:17989"/>
        <dbReference type="Rhea" id="RHEA-COMP:9863"/>
        <dbReference type="Rhea" id="RHEA-COMP:11604"/>
        <dbReference type="ChEBI" id="CHEBI:15378"/>
        <dbReference type="ChEBI" id="CHEBI:29999"/>
        <dbReference type="ChEBI" id="CHEBI:30616"/>
        <dbReference type="ChEBI" id="CHEBI:83421"/>
        <dbReference type="ChEBI" id="CHEBI:456216"/>
        <dbReference type="EC" id="2.7.11.1"/>
    </reaction>
</comment>
<reference evidence="17" key="1">
    <citation type="submission" date="2021-01" db="EMBL/GenBank/DDBJ databases">
        <authorList>
            <person name="Corre E."/>
            <person name="Pelletier E."/>
            <person name="Niang G."/>
            <person name="Scheremetjew M."/>
            <person name="Finn R."/>
            <person name="Kale V."/>
            <person name="Holt S."/>
            <person name="Cochrane G."/>
            <person name="Meng A."/>
            <person name="Brown T."/>
            <person name="Cohen L."/>
        </authorList>
    </citation>
    <scope>NUCLEOTIDE SEQUENCE</scope>
    <source>
        <strain evidence="17">CCMP1661</strain>
    </source>
</reference>
<dbReference type="GO" id="GO:0004674">
    <property type="term" value="F:protein serine/threonine kinase activity"/>
    <property type="evidence" value="ECO:0007669"/>
    <property type="project" value="UniProtKB-KW"/>
</dbReference>
<evidence type="ECO:0000256" key="5">
    <source>
        <dbReference type="ARBA" id="ARBA00022723"/>
    </source>
</evidence>
<comment type="similarity">
    <text evidence="11">Belongs to the protein kinase superfamily. Ser/Thr protein kinase family. CDPK subfamily.</text>
</comment>
<dbReference type="InterPro" id="IPR011009">
    <property type="entry name" value="Kinase-like_dom_sf"/>
</dbReference>
<dbReference type="EC" id="2.7.11.1" evidence="2"/>
<dbReference type="FunFam" id="1.10.510.10:FF:000026">
    <property type="entry name" value="Calcium/calmodulin-dependent protein kinase type 1"/>
    <property type="match status" value="1"/>
</dbReference>
<dbReference type="SUPFAM" id="SSF56112">
    <property type="entry name" value="Protein kinase-like (PK-like)"/>
    <property type="match status" value="1"/>
</dbReference>
<dbReference type="InterPro" id="IPR017441">
    <property type="entry name" value="Protein_kinase_ATP_BS"/>
</dbReference>
<organism evidence="17">
    <name type="scientific">Fibrocapsa japonica</name>
    <dbReference type="NCBI Taxonomy" id="94617"/>
    <lineage>
        <taxon>Eukaryota</taxon>
        <taxon>Sar</taxon>
        <taxon>Stramenopiles</taxon>
        <taxon>Ochrophyta</taxon>
        <taxon>Raphidophyceae</taxon>
        <taxon>Chattonellales</taxon>
        <taxon>Chattonellaceae</taxon>
        <taxon>Fibrocapsa</taxon>
    </lineage>
</organism>